<reference evidence="22 23" key="1">
    <citation type="submission" date="2014-01" db="EMBL/GenBank/DDBJ databases">
        <title>Full genme sequencing of cellulolytic bacterium Gynuella sunshinyii YC6258T gen. nov., sp. nov.</title>
        <authorList>
            <person name="Khan H."/>
            <person name="Chung E.J."/>
            <person name="Chung Y.R."/>
        </authorList>
    </citation>
    <scope>NUCLEOTIDE SEQUENCE [LARGE SCALE GENOMIC DNA]</scope>
    <source>
        <strain evidence="22 23">YC6258</strain>
    </source>
</reference>
<dbReference type="GO" id="GO:0005524">
    <property type="term" value="F:ATP binding"/>
    <property type="evidence" value="ECO:0007669"/>
    <property type="project" value="UniProtKB-KW"/>
</dbReference>
<dbReference type="SMART" id="SM00091">
    <property type="entry name" value="PAS"/>
    <property type="match status" value="3"/>
</dbReference>
<dbReference type="SMART" id="SM01079">
    <property type="entry name" value="CHASE"/>
    <property type="match status" value="1"/>
</dbReference>
<dbReference type="InterPro" id="IPR013655">
    <property type="entry name" value="PAS_fold_3"/>
</dbReference>
<dbReference type="InterPro" id="IPR001610">
    <property type="entry name" value="PAC"/>
</dbReference>
<keyword evidence="8 22" id="KW-0418">Kinase</keyword>
<dbReference type="SMART" id="SM00388">
    <property type="entry name" value="HisKA"/>
    <property type="match status" value="1"/>
</dbReference>
<dbReference type="CDD" id="cd00156">
    <property type="entry name" value="REC"/>
    <property type="match status" value="1"/>
</dbReference>
<evidence type="ECO:0000256" key="15">
    <source>
        <dbReference type="PROSITE-ProRule" id="PRU00169"/>
    </source>
</evidence>
<dbReference type="Gene3D" id="3.30.450.350">
    <property type="entry name" value="CHASE domain"/>
    <property type="match status" value="1"/>
</dbReference>
<dbReference type="Pfam" id="PF00072">
    <property type="entry name" value="Response_reg"/>
    <property type="match status" value="2"/>
</dbReference>
<keyword evidence="10 16" id="KW-1133">Transmembrane helix</keyword>
<comment type="subunit">
    <text evidence="13">At low DSF concentrations, interacts with RpfF.</text>
</comment>
<evidence type="ECO:0000256" key="12">
    <source>
        <dbReference type="ARBA" id="ARBA00023136"/>
    </source>
</evidence>
<evidence type="ECO:0000256" key="10">
    <source>
        <dbReference type="ARBA" id="ARBA00022989"/>
    </source>
</evidence>
<dbReference type="CDD" id="cd16922">
    <property type="entry name" value="HATPase_EvgS-ArcB-TorS-like"/>
    <property type="match status" value="1"/>
</dbReference>
<dbReference type="InterPro" id="IPR042240">
    <property type="entry name" value="CHASE_sf"/>
</dbReference>
<dbReference type="PANTHER" id="PTHR45339">
    <property type="entry name" value="HYBRID SIGNAL TRANSDUCTION HISTIDINE KINASE J"/>
    <property type="match status" value="1"/>
</dbReference>
<evidence type="ECO:0000256" key="1">
    <source>
        <dbReference type="ARBA" id="ARBA00000085"/>
    </source>
</evidence>
<dbReference type="CDD" id="cd00082">
    <property type="entry name" value="HisKA"/>
    <property type="match status" value="1"/>
</dbReference>
<evidence type="ECO:0000259" key="20">
    <source>
        <dbReference type="PROSITE" id="PS50113"/>
    </source>
</evidence>
<dbReference type="GO" id="GO:0006355">
    <property type="term" value="P:regulation of DNA-templated transcription"/>
    <property type="evidence" value="ECO:0007669"/>
    <property type="project" value="InterPro"/>
</dbReference>
<dbReference type="SMART" id="SM00086">
    <property type="entry name" value="PAC"/>
    <property type="match status" value="3"/>
</dbReference>
<dbReference type="OrthoDB" id="6110612at2"/>
<feature type="modified residue" description="4-aspartylphosphate" evidence="15">
    <location>
        <position position="1067"/>
    </location>
</feature>
<dbReference type="RefSeq" id="WP_052830313.1">
    <property type="nucleotide sequence ID" value="NZ_CP007142.1"/>
</dbReference>
<feature type="domain" description="Response regulatory" evidence="18">
    <location>
        <begin position="1160"/>
        <end position="1277"/>
    </location>
</feature>
<evidence type="ECO:0000256" key="7">
    <source>
        <dbReference type="ARBA" id="ARBA00022741"/>
    </source>
</evidence>
<organism evidence="22 23">
    <name type="scientific">Gynuella sunshinyii YC6258</name>
    <dbReference type="NCBI Taxonomy" id="1445510"/>
    <lineage>
        <taxon>Bacteria</taxon>
        <taxon>Pseudomonadati</taxon>
        <taxon>Pseudomonadota</taxon>
        <taxon>Gammaproteobacteria</taxon>
        <taxon>Oceanospirillales</taxon>
        <taxon>Saccharospirillaceae</taxon>
        <taxon>Gynuella</taxon>
    </lineage>
</organism>
<evidence type="ECO:0000256" key="9">
    <source>
        <dbReference type="ARBA" id="ARBA00022840"/>
    </source>
</evidence>
<feature type="domain" description="PAC" evidence="20">
    <location>
        <begin position="703"/>
        <end position="755"/>
    </location>
</feature>
<feature type="domain" description="PAS" evidence="19">
    <location>
        <begin position="484"/>
        <end position="539"/>
    </location>
</feature>
<dbReference type="InterPro" id="IPR011006">
    <property type="entry name" value="CheY-like_superfamily"/>
</dbReference>
<dbReference type="EMBL" id="CP007142">
    <property type="protein sequence ID" value="AJQ95435.1"/>
    <property type="molecule type" value="Genomic_DNA"/>
</dbReference>
<dbReference type="Gene3D" id="3.40.50.2300">
    <property type="match status" value="2"/>
</dbReference>
<dbReference type="SUPFAM" id="SSF55785">
    <property type="entry name" value="PYP-like sensor domain (PAS domain)"/>
    <property type="match status" value="3"/>
</dbReference>
<dbReference type="Pfam" id="PF03924">
    <property type="entry name" value="CHASE"/>
    <property type="match status" value="1"/>
</dbReference>
<dbReference type="SMART" id="SM00448">
    <property type="entry name" value="REC"/>
    <property type="match status" value="2"/>
</dbReference>
<evidence type="ECO:0000259" key="18">
    <source>
        <dbReference type="PROSITE" id="PS50110"/>
    </source>
</evidence>
<dbReference type="FunFam" id="1.10.287.130:FF:000002">
    <property type="entry name" value="Two-component osmosensing histidine kinase"/>
    <property type="match status" value="1"/>
</dbReference>
<keyword evidence="9" id="KW-0067">ATP-binding</keyword>
<feature type="domain" description="PAC" evidence="20">
    <location>
        <begin position="573"/>
        <end position="625"/>
    </location>
</feature>
<dbReference type="Pfam" id="PF08447">
    <property type="entry name" value="PAS_3"/>
    <property type="match status" value="1"/>
</dbReference>
<evidence type="ECO:0000256" key="14">
    <source>
        <dbReference type="ARBA" id="ARBA00068150"/>
    </source>
</evidence>
<dbReference type="InterPro" id="IPR005467">
    <property type="entry name" value="His_kinase_dom"/>
</dbReference>
<keyword evidence="7" id="KW-0547">Nucleotide-binding</keyword>
<dbReference type="PROSITE" id="PS50839">
    <property type="entry name" value="CHASE"/>
    <property type="match status" value="1"/>
</dbReference>
<sequence>MRLDKHFRTTLQWSGVCLVLGLALTAITIIELNRISQSRIASVVETSRQETVEKVLDRIQLYHYGLYGFKGLVQAIGADALSREKVLKYTQSRKYESNFPGARGFGFIRRVPQEQVESFLTEARRDGWPDFNIRELAPNASERYVIQYIEPVSRNVQAVGLDIASEYHRREAAWNALKTGTIQLTGPITLVQASGDPLQSFLVLMPVYQTPEIPASVEERIQKGIGWSYAPLLMTEVLQDISVDSSREYLSLSDVTVDDEKEVFYESENFPERLLYLSSERHLVDGRIWEASYAVKPLFIEQLNPASTRQMILIGGLLSILAAALVGFWSQSRSNRLAAIQEKARLASIVEESPDGFLGLATDLTVNSWNHGAEVLLGIQADFALGRKLPEIIGYRQRFMDAVESLDMENSTNYFECEWGGENNHSIHLAVTVSLIGRFDQQAVGYSIVMRDVSQQKEAEEMIRDINLSLERKVAERTEELESLNRLLKSVMDAASEIAIIAIDPEGLIWLFNHGAEKLLGIAATDVINKMNVLRFYDPVAIHHRASELQYEYSAQFTDIEVLTHVARQLGSETLEWSYLDISGEHIPVSVVVTPISDQDNRPEGYLIVAMNISEQQRNRKELIATRDRLVLASDVAQLGIWSWNVIDDRLQWNDRMFEIHEQSKEVLAQGLTYDHWRKRIHPDDLERTESLVMDALKGTRNFDITYRLLFSDQRIKYIKSAAHVQHDDNGAVFSLTGINIDVTSQTLVEENLRIAKENADAASAAKSRFLANMSHEIRTPMNAVLGMLQLIEQTDLTTRQAEYVTKAHTAADTLLELLNDILDYSKIEAGKIEIDPYPLELDVMIRELTVVLSGSHHKKGVELMYDIDPEIPKSVLVDGLRLKQVLINLASNALKFTSHGNVTISVKQVSTDDRQAWLQFRITDTGIGIAEEHKQRIFEGFSQAETSTSRRFGGTGLGLVISRNLVELMGGKLDFSSRLGIGSEFWFELPVDVLVPAKQPLLSSSNKVEPDPVLVVDDNEISRHILTRIVQKMDMQVWEAASGYDAIEYIKKALSKHIKFKAALIDLMLPDIPGVEVARAVRNAFDTKILLITSSREDELTYLTEHKANNVFDELLFKPVSTNTLRDLLLDASDAGHTGEPESADVVDQKKGQRLQGLSILVVEDNEMNRFVAEQLLSGESARIVCANDGQSALQILQSGEQFDIVLMDMQMPEMDGLETTRHIRASQTFAELPIVAMTANVSENDIKACLDAGMNDHIGKPFEIDDAVHRILNVLSQRKNDMT</sequence>
<dbReference type="Gene3D" id="3.30.565.10">
    <property type="entry name" value="Histidine kinase-like ATPase, C-terminal domain"/>
    <property type="match status" value="1"/>
</dbReference>
<dbReference type="InterPro" id="IPR036097">
    <property type="entry name" value="HisK_dim/P_sf"/>
</dbReference>
<name>A0A0C5V7N4_9GAMM</name>
<dbReference type="InterPro" id="IPR000700">
    <property type="entry name" value="PAS-assoc_C"/>
</dbReference>
<accession>A0A0C5V7N4</accession>
<proteinExistence type="predicted"/>
<comment type="subcellular location">
    <subcellularLocation>
        <location evidence="2">Membrane</location>
    </subcellularLocation>
</comment>
<feature type="transmembrane region" description="Helical" evidence="16">
    <location>
        <begin position="12"/>
        <end position="30"/>
    </location>
</feature>
<dbReference type="HOGENOM" id="CLU_000445_56_0_6"/>
<dbReference type="Pfam" id="PF00512">
    <property type="entry name" value="HisKA"/>
    <property type="match status" value="1"/>
</dbReference>
<dbReference type="FunFam" id="3.30.565.10:FF:000010">
    <property type="entry name" value="Sensor histidine kinase RcsC"/>
    <property type="match status" value="1"/>
</dbReference>
<dbReference type="InterPro" id="IPR001789">
    <property type="entry name" value="Sig_transdc_resp-reg_receiver"/>
</dbReference>
<dbReference type="Pfam" id="PF02518">
    <property type="entry name" value="HATPase_c"/>
    <property type="match status" value="1"/>
</dbReference>
<dbReference type="CDD" id="cd00130">
    <property type="entry name" value="PAS"/>
    <property type="match status" value="3"/>
</dbReference>
<evidence type="ECO:0000256" key="13">
    <source>
        <dbReference type="ARBA" id="ARBA00064003"/>
    </source>
</evidence>
<dbReference type="PANTHER" id="PTHR45339:SF1">
    <property type="entry name" value="HYBRID SIGNAL TRANSDUCTION HISTIDINE KINASE J"/>
    <property type="match status" value="1"/>
</dbReference>
<dbReference type="Gene3D" id="1.10.287.130">
    <property type="match status" value="1"/>
</dbReference>
<dbReference type="NCBIfam" id="TIGR00229">
    <property type="entry name" value="sensory_box"/>
    <property type="match status" value="2"/>
</dbReference>
<keyword evidence="23" id="KW-1185">Reference proteome</keyword>
<dbReference type="InterPro" id="IPR003594">
    <property type="entry name" value="HATPase_dom"/>
</dbReference>
<evidence type="ECO:0000256" key="2">
    <source>
        <dbReference type="ARBA" id="ARBA00004370"/>
    </source>
</evidence>
<evidence type="ECO:0000256" key="8">
    <source>
        <dbReference type="ARBA" id="ARBA00022777"/>
    </source>
</evidence>
<dbReference type="Proteomes" id="UP000032266">
    <property type="component" value="Chromosome"/>
</dbReference>
<keyword evidence="11" id="KW-0902">Two-component regulatory system</keyword>
<dbReference type="STRING" id="1445510.YC6258_03399"/>
<dbReference type="PROSITE" id="PS50109">
    <property type="entry name" value="HIS_KIN"/>
    <property type="match status" value="1"/>
</dbReference>
<keyword evidence="12 16" id="KW-0472">Membrane</keyword>
<dbReference type="PATRIC" id="fig|1445510.3.peg.3361"/>
<dbReference type="SUPFAM" id="SSF47384">
    <property type="entry name" value="Homodimeric domain of signal transducing histidine kinase"/>
    <property type="match status" value="1"/>
</dbReference>
<feature type="modified residue" description="4-aspartylphosphate" evidence="15">
    <location>
        <position position="1210"/>
    </location>
</feature>
<evidence type="ECO:0000256" key="4">
    <source>
        <dbReference type="ARBA" id="ARBA00022553"/>
    </source>
</evidence>
<comment type="catalytic activity">
    <reaction evidence="1">
        <text>ATP + protein L-histidine = ADP + protein N-phospho-L-histidine.</text>
        <dbReference type="EC" id="2.7.13.3"/>
    </reaction>
</comment>
<dbReference type="SUPFAM" id="SSF52172">
    <property type="entry name" value="CheY-like"/>
    <property type="match status" value="2"/>
</dbReference>
<evidence type="ECO:0000313" key="22">
    <source>
        <dbReference type="EMBL" id="AJQ95435.1"/>
    </source>
</evidence>
<evidence type="ECO:0000256" key="6">
    <source>
        <dbReference type="ARBA" id="ARBA00022692"/>
    </source>
</evidence>
<dbReference type="CDD" id="cd17546">
    <property type="entry name" value="REC_hyHK_CKI1_RcsC-like"/>
    <property type="match status" value="1"/>
</dbReference>
<dbReference type="InterPro" id="IPR000014">
    <property type="entry name" value="PAS"/>
</dbReference>
<evidence type="ECO:0000259" key="21">
    <source>
        <dbReference type="PROSITE" id="PS50839"/>
    </source>
</evidence>
<dbReference type="KEGG" id="gsn:YC6258_03399"/>
<keyword evidence="5 22" id="KW-0808">Transferase</keyword>
<dbReference type="Pfam" id="PF00989">
    <property type="entry name" value="PAS"/>
    <property type="match status" value="2"/>
</dbReference>
<evidence type="ECO:0000313" key="23">
    <source>
        <dbReference type="Proteomes" id="UP000032266"/>
    </source>
</evidence>
<dbReference type="InterPro" id="IPR003661">
    <property type="entry name" value="HisK_dim/P_dom"/>
</dbReference>
<dbReference type="InterPro" id="IPR006189">
    <property type="entry name" value="CHASE_dom"/>
</dbReference>
<dbReference type="EC" id="2.7.13.3" evidence="3"/>
<dbReference type="Gene3D" id="2.10.70.100">
    <property type="match status" value="1"/>
</dbReference>
<dbReference type="PROSITE" id="PS50112">
    <property type="entry name" value="PAS"/>
    <property type="match status" value="1"/>
</dbReference>
<evidence type="ECO:0000259" key="19">
    <source>
        <dbReference type="PROSITE" id="PS50112"/>
    </source>
</evidence>
<dbReference type="InterPro" id="IPR013767">
    <property type="entry name" value="PAS_fold"/>
</dbReference>
<dbReference type="SUPFAM" id="SSF55874">
    <property type="entry name" value="ATPase domain of HSP90 chaperone/DNA topoisomerase II/histidine kinase"/>
    <property type="match status" value="1"/>
</dbReference>
<evidence type="ECO:0000256" key="5">
    <source>
        <dbReference type="ARBA" id="ARBA00022679"/>
    </source>
</evidence>
<dbReference type="InterPro" id="IPR036890">
    <property type="entry name" value="HATPase_C_sf"/>
</dbReference>
<dbReference type="PROSITE" id="PS50110">
    <property type="entry name" value="RESPONSE_REGULATORY"/>
    <property type="match status" value="2"/>
</dbReference>
<feature type="domain" description="Histidine kinase" evidence="17">
    <location>
        <begin position="773"/>
        <end position="994"/>
    </location>
</feature>
<dbReference type="SMART" id="SM00387">
    <property type="entry name" value="HATPase_c"/>
    <property type="match status" value="1"/>
</dbReference>
<keyword evidence="4 15" id="KW-0597">Phosphoprotein</keyword>
<dbReference type="InterPro" id="IPR035965">
    <property type="entry name" value="PAS-like_dom_sf"/>
</dbReference>
<feature type="domain" description="Response regulatory" evidence="18">
    <location>
        <begin position="1013"/>
        <end position="1134"/>
    </location>
</feature>
<dbReference type="PROSITE" id="PS50113">
    <property type="entry name" value="PAC"/>
    <property type="match status" value="2"/>
</dbReference>
<evidence type="ECO:0000256" key="11">
    <source>
        <dbReference type="ARBA" id="ARBA00023012"/>
    </source>
</evidence>
<dbReference type="GO" id="GO:0000155">
    <property type="term" value="F:phosphorelay sensor kinase activity"/>
    <property type="evidence" value="ECO:0007669"/>
    <property type="project" value="InterPro"/>
</dbReference>
<dbReference type="PRINTS" id="PR00344">
    <property type="entry name" value="BCTRLSENSOR"/>
</dbReference>
<evidence type="ECO:0000256" key="3">
    <source>
        <dbReference type="ARBA" id="ARBA00012438"/>
    </source>
</evidence>
<keyword evidence="6 16" id="KW-0812">Transmembrane</keyword>
<dbReference type="GO" id="GO:0016020">
    <property type="term" value="C:membrane"/>
    <property type="evidence" value="ECO:0007669"/>
    <property type="project" value="UniProtKB-SubCell"/>
</dbReference>
<dbReference type="Gene3D" id="3.30.450.20">
    <property type="entry name" value="PAS domain"/>
    <property type="match status" value="3"/>
</dbReference>
<gene>
    <name evidence="22" type="ORF">YC6258_03399</name>
</gene>
<evidence type="ECO:0000259" key="17">
    <source>
        <dbReference type="PROSITE" id="PS50109"/>
    </source>
</evidence>
<dbReference type="InterPro" id="IPR004358">
    <property type="entry name" value="Sig_transdc_His_kin-like_C"/>
</dbReference>
<feature type="domain" description="CHASE" evidence="21">
    <location>
        <begin position="77"/>
        <end position="242"/>
    </location>
</feature>
<protein>
    <recommendedName>
        <fullName evidence="14">Sensory/regulatory protein RpfC</fullName>
        <ecNumber evidence="3">2.7.13.3</ecNumber>
    </recommendedName>
</protein>
<evidence type="ECO:0000256" key="16">
    <source>
        <dbReference type="SAM" id="Phobius"/>
    </source>
</evidence>